<dbReference type="RefSeq" id="WP_164625055.1">
    <property type="nucleotide sequence ID" value="NZ_JAAIVJ010000004.1"/>
</dbReference>
<dbReference type="Pfam" id="PF20343">
    <property type="entry name" value="DUF6638"/>
    <property type="match status" value="1"/>
</dbReference>
<evidence type="ECO:0000313" key="3">
    <source>
        <dbReference type="Proteomes" id="UP000477782"/>
    </source>
</evidence>
<dbReference type="EMBL" id="JAAIVJ010000004">
    <property type="protein sequence ID" value="NEY90519.1"/>
    <property type="molecule type" value="Genomic_DNA"/>
</dbReference>
<reference evidence="2 3" key="1">
    <citation type="submission" date="2020-02" db="EMBL/GenBank/DDBJ databases">
        <authorList>
            <person name="Chen W.-M."/>
        </authorList>
    </citation>
    <scope>NUCLEOTIDE SEQUENCE [LARGE SCALE GENOMIC DNA]</scope>
    <source>
        <strain evidence="2 3">KMS-5</strain>
    </source>
</reference>
<proteinExistence type="predicted"/>
<dbReference type="InterPro" id="IPR046578">
    <property type="entry name" value="DUF6638"/>
</dbReference>
<feature type="compositionally biased region" description="Basic and acidic residues" evidence="1">
    <location>
        <begin position="424"/>
        <end position="436"/>
    </location>
</feature>
<dbReference type="AlphaFoldDB" id="A0A6M0QSR0"/>
<evidence type="ECO:0000313" key="2">
    <source>
        <dbReference type="EMBL" id="NEY90519.1"/>
    </source>
</evidence>
<feature type="region of interest" description="Disordered" evidence="1">
    <location>
        <begin position="419"/>
        <end position="452"/>
    </location>
</feature>
<comment type="caution">
    <text evidence="2">The sequence shown here is derived from an EMBL/GenBank/DDBJ whole genome shotgun (WGS) entry which is preliminary data.</text>
</comment>
<protein>
    <submittedName>
        <fullName evidence="2">Uncharacterized protein</fullName>
    </submittedName>
</protein>
<name>A0A6M0QSR0_9RHOB</name>
<organism evidence="2 3">
    <name type="scientific">Tabrizicola oligotrophica</name>
    <dbReference type="NCBI Taxonomy" id="2710650"/>
    <lineage>
        <taxon>Bacteria</taxon>
        <taxon>Pseudomonadati</taxon>
        <taxon>Pseudomonadota</taxon>
        <taxon>Alphaproteobacteria</taxon>
        <taxon>Rhodobacterales</taxon>
        <taxon>Paracoccaceae</taxon>
        <taxon>Tabrizicola</taxon>
    </lineage>
</organism>
<gene>
    <name evidence="2" type="ORF">G4Z14_09440</name>
</gene>
<evidence type="ECO:0000256" key="1">
    <source>
        <dbReference type="SAM" id="MobiDB-lite"/>
    </source>
</evidence>
<sequence length="452" mass="50307">MNRLIAAGLMFGNLIEISSPALVERYNRALKHLTGKTTKLTDFHIDISGYSPEIGDELGDPIYLNPNGANRQFILLTTSQKTAPLLNMKFSTSRGILMQFIEANEAQLFALTARDAVCGELQGSVYEVSAPARLLEMKQVTVEADTIGGHVADAERLAGQINRFRQEPDGWRDDVLIAEMIALARKTGDVTRVPISLPAMTFQQPNFWTSHFGGIYVFQDVAFPGVIASLPRESLGAMPISPVMDMTRRNQIAEWLDRNGLVEPIVQARGLDAAAVLRQKMDFILVEAAEALGLEIGDARRTELRKIAYRLGDALPDEFLGLASLLRWVEGQGPWPRITSEHACYFYTLRAAPGKDRDLVNMLLSELAPMDVRQMFITHKELFYAHYARWSERKRQWVAGFLEREYKVDAQGARAALFGPEPSMDARDRPAPRPARDVGPVVGPWGASGGRR</sequence>
<accession>A0A6M0QSR0</accession>
<dbReference type="Proteomes" id="UP000477782">
    <property type="component" value="Unassembled WGS sequence"/>
</dbReference>
<keyword evidence="3" id="KW-1185">Reference proteome</keyword>